<keyword evidence="2" id="KW-1185">Reference proteome</keyword>
<evidence type="ECO:0000313" key="2">
    <source>
        <dbReference type="Proteomes" id="UP000785679"/>
    </source>
</evidence>
<gene>
    <name evidence="1" type="ORF">FGO68_gene15718</name>
</gene>
<proteinExistence type="predicted"/>
<accession>A0A8J8NF71</accession>
<name>A0A8J8NF71_HALGN</name>
<dbReference type="EMBL" id="RRYP01019459">
    <property type="protein sequence ID" value="TNV73240.1"/>
    <property type="molecule type" value="Genomic_DNA"/>
</dbReference>
<dbReference type="AlphaFoldDB" id="A0A8J8NF71"/>
<organism evidence="1 2">
    <name type="scientific">Halteria grandinella</name>
    <dbReference type="NCBI Taxonomy" id="5974"/>
    <lineage>
        <taxon>Eukaryota</taxon>
        <taxon>Sar</taxon>
        <taxon>Alveolata</taxon>
        <taxon>Ciliophora</taxon>
        <taxon>Intramacronucleata</taxon>
        <taxon>Spirotrichea</taxon>
        <taxon>Stichotrichia</taxon>
        <taxon>Sporadotrichida</taxon>
        <taxon>Halteriidae</taxon>
        <taxon>Halteria</taxon>
    </lineage>
</organism>
<dbReference type="Proteomes" id="UP000785679">
    <property type="component" value="Unassembled WGS sequence"/>
</dbReference>
<sequence>MACSFHRATPWTMSCPSKYFTLVTLTLSNPQIVQIKRMASVASGGASTMTYGVITNLILQVFLYLTQFSHVIIQLVFYAPNVGHDEHPLTHQLYVKVRPYCAGERLCVLSDYTGLHKYAGLVY</sequence>
<protein>
    <submittedName>
        <fullName evidence="1">Uncharacterized protein</fullName>
    </submittedName>
</protein>
<comment type="caution">
    <text evidence="1">The sequence shown here is derived from an EMBL/GenBank/DDBJ whole genome shotgun (WGS) entry which is preliminary data.</text>
</comment>
<reference evidence="1" key="1">
    <citation type="submission" date="2019-06" db="EMBL/GenBank/DDBJ databases">
        <authorList>
            <person name="Zheng W."/>
        </authorList>
    </citation>
    <scope>NUCLEOTIDE SEQUENCE</scope>
    <source>
        <strain evidence="1">QDHG01</strain>
    </source>
</reference>
<evidence type="ECO:0000313" key="1">
    <source>
        <dbReference type="EMBL" id="TNV73240.1"/>
    </source>
</evidence>